<dbReference type="PANTHER" id="PTHR34988">
    <property type="entry name" value="PROTEIN, PUTATIVE-RELATED"/>
    <property type="match status" value="1"/>
</dbReference>
<dbReference type="RefSeq" id="WP_062661445.1">
    <property type="nucleotide sequence ID" value="NZ_FIZX01000001.1"/>
</dbReference>
<organism evidence="2 3">
    <name type="scientific">Grimontia celer</name>
    <dbReference type="NCBI Taxonomy" id="1796497"/>
    <lineage>
        <taxon>Bacteria</taxon>
        <taxon>Pseudomonadati</taxon>
        <taxon>Pseudomonadota</taxon>
        <taxon>Gammaproteobacteria</taxon>
        <taxon>Vibrionales</taxon>
        <taxon>Vibrionaceae</taxon>
        <taxon>Grimontia</taxon>
    </lineage>
</organism>
<dbReference type="STRING" id="1796497.GCE9029_01066"/>
<sequence>MSSVEPIAFRLTRGADLKQSILHAVKAHHIQAGCVASLVGCLSELKIRVADGKSTLSKIEPFEILSVSGTLTPEHVHLHISVADKQGAVIGGHLMEGCIVSHTAEACLLKFDGYGFSREHDPDTGYTELVVSKD</sequence>
<proteinExistence type="predicted"/>
<dbReference type="SUPFAM" id="SSF117856">
    <property type="entry name" value="AF0104/ALDC/Ptd012-like"/>
    <property type="match status" value="1"/>
</dbReference>
<evidence type="ECO:0000313" key="3">
    <source>
        <dbReference type="Proteomes" id="UP000071641"/>
    </source>
</evidence>
<accession>A0A128EW74</accession>
<dbReference type="InterPro" id="IPR005175">
    <property type="entry name" value="PPC_dom"/>
</dbReference>
<reference evidence="3" key="1">
    <citation type="submission" date="2016-02" db="EMBL/GenBank/DDBJ databases">
        <authorList>
            <person name="Rodrigo-Torres Lidia"/>
            <person name="Arahal R.David."/>
        </authorList>
    </citation>
    <scope>NUCLEOTIDE SEQUENCE [LARGE SCALE GENOMIC DNA]</scope>
    <source>
        <strain evidence="3">CECT 9029</strain>
    </source>
</reference>
<feature type="domain" description="PPC" evidence="1">
    <location>
        <begin position="1"/>
        <end position="132"/>
    </location>
</feature>
<dbReference type="PROSITE" id="PS51742">
    <property type="entry name" value="PPC"/>
    <property type="match status" value="1"/>
</dbReference>
<evidence type="ECO:0000259" key="1">
    <source>
        <dbReference type="PROSITE" id="PS51742"/>
    </source>
</evidence>
<dbReference type="Pfam" id="PF03479">
    <property type="entry name" value="PCC"/>
    <property type="match status" value="1"/>
</dbReference>
<protein>
    <recommendedName>
        <fullName evidence="1">PPC domain-containing protein</fullName>
    </recommendedName>
</protein>
<dbReference type="EMBL" id="FIZX01000001">
    <property type="protein sequence ID" value="CZF78809.1"/>
    <property type="molecule type" value="Genomic_DNA"/>
</dbReference>
<dbReference type="PANTHER" id="PTHR34988:SF1">
    <property type="entry name" value="DNA-BINDING PROTEIN"/>
    <property type="match status" value="1"/>
</dbReference>
<evidence type="ECO:0000313" key="2">
    <source>
        <dbReference type="EMBL" id="CZF78809.1"/>
    </source>
</evidence>
<dbReference type="Proteomes" id="UP000071641">
    <property type="component" value="Unassembled WGS sequence"/>
</dbReference>
<dbReference type="CDD" id="cd11378">
    <property type="entry name" value="DUF296"/>
    <property type="match status" value="1"/>
</dbReference>
<gene>
    <name evidence="2" type="ORF">GCE9029_01066</name>
</gene>
<dbReference type="AlphaFoldDB" id="A0A128EW74"/>
<keyword evidence="3" id="KW-1185">Reference proteome</keyword>
<name>A0A128EW74_9GAMM</name>
<dbReference type="Gene3D" id="3.30.1330.80">
    <property type="entry name" value="Hypothetical protein, similar to alpha- acetolactate decarboxylase, domain 2"/>
    <property type="match status" value="1"/>
</dbReference>
<dbReference type="OrthoDB" id="552202at2"/>